<dbReference type="PANTHER" id="PTHR31374">
    <property type="entry name" value="AUXIN-INDUCED PROTEIN-LIKE-RELATED"/>
    <property type="match status" value="1"/>
</dbReference>
<sequence>MGVRASKLGRLVGARGIFTKRLLSLKGPPSTRRGYVPVCVGLEDDGTKRFLIRTTLLGDADFSELLYRSAEEYGFCNEGILRIPCGAKDFEEWITKRSKPKTFKVKPI</sequence>
<comment type="caution">
    <text evidence="2">The sequence shown here is derived from an EMBL/GenBank/DDBJ whole genome shotgun (WGS) entry which is preliminary data.</text>
</comment>
<dbReference type="Proteomes" id="UP001187192">
    <property type="component" value="Unassembled WGS sequence"/>
</dbReference>
<evidence type="ECO:0008006" key="4">
    <source>
        <dbReference type="Google" id="ProtNLM"/>
    </source>
</evidence>
<comment type="similarity">
    <text evidence="1">Belongs to the ARG7 family.</text>
</comment>
<evidence type="ECO:0000313" key="3">
    <source>
        <dbReference type="Proteomes" id="UP001187192"/>
    </source>
</evidence>
<proteinExistence type="inferred from homology"/>
<gene>
    <name evidence="2" type="ORF">TIFTF001_006305</name>
</gene>
<reference evidence="2" key="1">
    <citation type="submission" date="2023-07" db="EMBL/GenBank/DDBJ databases">
        <title>draft genome sequence of fig (Ficus carica).</title>
        <authorList>
            <person name="Takahashi T."/>
            <person name="Nishimura K."/>
        </authorList>
    </citation>
    <scope>NUCLEOTIDE SEQUENCE</scope>
</reference>
<dbReference type="Gramene" id="FCD_00005726-RA">
    <property type="protein sequence ID" value="FCD_00005726-RA:cds"/>
    <property type="gene ID" value="FCD_00005726"/>
</dbReference>
<dbReference type="GO" id="GO:0009733">
    <property type="term" value="P:response to auxin"/>
    <property type="evidence" value="ECO:0007669"/>
    <property type="project" value="InterPro"/>
</dbReference>
<protein>
    <recommendedName>
        <fullName evidence="4">Small auxin up regulated protein</fullName>
    </recommendedName>
</protein>
<name>A0AA88DFJ8_FICCA</name>
<evidence type="ECO:0000313" key="2">
    <source>
        <dbReference type="EMBL" id="GMN36804.1"/>
    </source>
</evidence>
<dbReference type="AlphaFoldDB" id="A0AA88DFJ8"/>
<organism evidence="2 3">
    <name type="scientific">Ficus carica</name>
    <name type="common">Common fig</name>
    <dbReference type="NCBI Taxonomy" id="3494"/>
    <lineage>
        <taxon>Eukaryota</taxon>
        <taxon>Viridiplantae</taxon>
        <taxon>Streptophyta</taxon>
        <taxon>Embryophyta</taxon>
        <taxon>Tracheophyta</taxon>
        <taxon>Spermatophyta</taxon>
        <taxon>Magnoliopsida</taxon>
        <taxon>eudicotyledons</taxon>
        <taxon>Gunneridae</taxon>
        <taxon>Pentapetalae</taxon>
        <taxon>rosids</taxon>
        <taxon>fabids</taxon>
        <taxon>Rosales</taxon>
        <taxon>Moraceae</taxon>
        <taxon>Ficeae</taxon>
        <taxon>Ficus</taxon>
    </lineage>
</organism>
<dbReference type="PANTHER" id="PTHR31374:SF32">
    <property type="entry name" value="SAUR FAMILY PROTEIN"/>
    <property type="match status" value="1"/>
</dbReference>
<accession>A0AA88DFJ8</accession>
<dbReference type="Pfam" id="PF02519">
    <property type="entry name" value="Auxin_inducible"/>
    <property type="match status" value="1"/>
</dbReference>
<dbReference type="EMBL" id="BTGU01000006">
    <property type="protein sequence ID" value="GMN36804.1"/>
    <property type="molecule type" value="Genomic_DNA"/>
</dbReference>
<keyword evidence="3" id="KW-1185">Reference proteome</keyword>
<dbReference type="InterPro" id="IPR003676">
    <property type="entry name" value="SAUR_fam"/>
</dbReference>
<evidence type="ECO:0000256" key="1">
    <source>
        <dbReference type="ARBA" id="ARBA00006974"/>
    </source>
</evidence>